<dbReference type="InterPro" id="IPR024712">
    <property type="entry name" value="Catalase_clade2"/>
</dbReference>
<evidence type="ECO:0000256" key="9">
    <source>
        <dbReference type="ARBA" id="ARBA00023324"/>
    </source>
</evidence>
<protein>
    <recommendedName>
        <fullName evidence="3 10">Catalase</fullName>
        <ecNumber evidence="3 10">1.11.1.6</ecNumber>
    </recommendedName>
</protein>
<dbReference type="InterPro" id="IPR029062">
    <property type="entry name" value="Class_I_gatase-like"/>
</dbReference>
<dbReference type="PIRSF" id="PIRSF038927">
    <property type="entry name" value="Catalase_clade2"/>
    <property type="match status" value="1"/>
</dbReference>
<dbReference type="Proteomes" id="UP001597221">
    <property type="component" value="Unassembled WGS sequence"/>
</dbReference>
<evidence type="ECO:0000256" key="11">
    <source>
        <dbReference type="SAM" id="MobiDB-lite"/>
    </source>
</evidence>
<feature type="region of interest" description="Disordered" evidence="11">
    <location>
        <begin position="419"/>
        <end position="453"/>
    </location>
</feature>
<dbReference type="Pfam" id="PF06628">
    <property type="entry name" value="Catalase-rel"/>
    <property type="match status" value="1"/>
</dbReference>
<organism evidence="13 14">
    <name type="scientific">Oceanobacillus luteolus</name>
    <dbReference type="NCBI Taxonomy" id="1274358"/>
    <lineage>
        <taxon>Bacteria</taxon>
        <taxon>Bacillati</taxon>
        <taxon>Bacillota</taxon>
        <taxon>Bacilli</taxon>
        <taxon>Bacillales</taxon>
        <taxon>Bacillaceae</taxon>
        <taxon>Oceanobacillus</taxon>
    </lineage>
</organism>
<dbReference type="PRINTS" id="PR00067">
    <property type="entry name" value="CATALASE"/>
</dbReference>
<keyword evidence="7 10" id="KW-0560">Oxidoreductase</keyword>
<name>A0ABW4HMQ6_9BACI</name>
<dbReference type="PROSITE" id="PS00437">
    <property type="entry name" value="CATALASE_1"/>
    <property type="match status" value="1"/>
</dbReference>
<dbReference type="SMART" id="SM01060">
    <property type="entry name" value="Catalase"/>
    <property type="match status" value="1"/>
</dbReference>
<evidence type="ECO:0000256" key="3">
    <source>
        <dbReference type="ARBA" id="ARBA00012314"/>
    </source>
</evidence>
<keyword evidence="8 10" id="KW-0408">Iron</keyword>
<evidence type="ECO:0000256" key="6">
    <source>
        <dbReference type="ARBA" id="ARBA00022723"/>
    </source>
</evidence>
<feature type="compositionally biased region" description="Basic and acidic residues" evidence="11">
    <location>
        <begin position="438"/>
        <end position="448"/>
    </location>
</feature>
<evidence type="ECO:0000259" key="12">
    <source>
        <dbReference type="SMART" id="SM01060"/>
    </source>
</evidence>
<dbReference type="PANTHER" id="PTHR42821">
    <property type="entry name" value="CATALASE"/>
    <property type="match status" value="1"/>
</dbReference>
<dbReference type="SUPFAM" id="SSF56634">
    <property type="entry name" value="Heme-dependent catalase-like"/>
    <property type="match status" value="1"/>
</dbReference>
<feature type="region of interest" description="Disordered" evidence="11">
    <location>
        <begin position="1"/>
        <end position="39"/>
    </location>
</feature>
<comment type="function">
    <text evidence="10">Decomposes hydrogen peroxide into water and oxygen; serves to protect cells from the toxic effects of hydrogen peroxide.</text>
</comment>
<sequence>MANEKDDRYEQEPMDHKDAQLEVERKKNTGEDRHLTDDNGVKVSNTETTLRAGKRGPLVYEDVHFYRKQTAFNRERIPEKVVHARGFGLYGEFEAYKSLKHLTKAHFLQEAGRKTPVFTRFSTFQGNKGSKDTAVDIRGFAVKFYTEEGNYDSLSLQFPVFIVSDAMKFMDVVHAAKPNPMTDIPQATTAHDNFWDYVANNQESAHMIMWLMSMRGRPRSWRTMAGWPINTFRFVNDEGKSTFVRFKWQPKLGVQSLLLDEANIIGGIDPDFHRNDIIQAVQTGAYPEYELGVQLIEEEDATNYDFDILDDTKFWPEEVVPVETIGKMTLNRLMDNFFAEEEQSAFDPSSLVPGIDFTNDPVLQGRIFAYRDTELYRQNSANINDIPVNRPLNERNQNTRNSYQKHPIDTDPVHFHKNSLQENTPREASEEEGGFGHYPEKVEGHKSSEVPSDSFEDYFSQPRMFWNSLTTVEQKDLLETLTFHLQKVKSKSVREQNVNMWVNVDKDMATALAENLGVEPPTGSHVPVTESSEAISLANTPPSAFTKKVAILIGDDFNDEEVEKTLSALKEEGTFVHIVSDQLGEVKGTNGTALQVTDTFLTTHPTLFDSLYVVGGTSKNQQKFDDQVQEFVNMQYKYFKPIGIATTGAKYLAEQDQEKLVGVVLAEGNSGFEEEFVAAVAKGRFWERQ</sequence>
<evidence type="ECO:0000256" key="8">
    <source>
        <dbReference type="ARBA" id="ARBA00023004"/>
    </source>
</evidence>
<evidence type="ECO:0000256" key="5">
    <source>
        <dbReference type="ARBA" id="ARBA00022617"/>
    </source>
</evidence>
<evidence type="ECO:0000256" key="4">
    <source>
        <dbReference type="ARBA" id="ARBA00022559"/>
    </source>
</evidence>
<keyword evidence="6 10" id="KW-0479">Metal-binding</keyword>
<evidence type="ECO:0000313" key="13">
    <source>
        <dbReference type="EMBL" id="MFD1606893.1"/>
    </source>
</evidence>
<dbReference type="InterPro" id="IPR043156">
    <property type="entry name" value="Catalase_clade2_helical"/>
</dbReference>
<dbReference type="Gene3D" id="1.20.1370.20">
    <property type="match status" value="1"/>
</dbReference>
<keyword evidence="4 10" id="KW-0575">Peroxidase</keyword>
<dbReference type="Gene3D" id="2.40.180.10">
    <property type="entry name" value="Catalase core domain"/>
    <property type="match status" value="1"/>
</dbReference>
<dbReference type="PANTHER" id="PTHR42821:SF1">
    <property type="entry name" value="CATALASE-B"/>
    <property type="match status" value="1"/>
</dbReference>
<comment type="similarity">
    <text evidence="2">Belongs to the catalase family. HPII subfamily.</text>
</comment>
<comment type="cofactor">
    <cofactor evidence="1 10">
        <name>heme</name>
        <dbReference type="ChEBI" id="CHEBI:30413"/>
    </cofactor>
</comment>
<evidence type="ECO:0000256" key="1">
    <source>
        <dbReference type="ARBA" id="ARBA00001971"/>
    </source>
</evidence>
<dbReference type="InterPro" id="IPR011614">
    <property type="entry name" value="Catalase_core"/>
</dbReference>
<dbReference type="SUPFAM" id="SSF52317">
    <property type="entry name" value="Class I glutamine amidotransferase-like"/>
    <property type="match status" value="1"/>
</dbReference>
<dbReference type="Pfam" id="PF00199">
    <property type="entry name" value="Catalase"/>
    <property type="match status" value="1"/>
</dbReference>
<feature type="domain" description="Catalase core" evidence="12">
    <location>
        <begin position="36"/>
        <end position="424"/>
    </location>
</feature>
<accession>A0ABW4HMQ6</accession>
<dbReference type="EC" id="1.11.1.6" evidence="3 10"/>
<dbReference type="InterPro" id="IPR010582">
    <property type="entry name" value="Catalase_immune_responsive"/>
</dbReference>
<dbReference type="Gene3D" id="3.40.50.880">
    <property type="match status" value="1"/>
</dbReference>
<proteinExistence type="inferred from homology"/>
<keyword evidence="9 10" id="KW-0376">Hydrogen peroxide</keyword>
<evidence type="ECO:0000313" key="14">
    <source>
        <dbReference type="Proteomes" id="UP001597221"/>
    </source>
</evidence>
<keyword evidence="5 10" id="KW-0349">Heme</keyword>
<dbReference type="InterPro" id="IPR002226">
    <property type="entry name" value="Catalase_haem_BS"/>
</dbReference>
<comment type="caution">
    <text evidence="13">The sequence shown here is derived from an EMBL/GenBank/DDBJ whole genome shotgun (WGS) entry which is preliminary data.</text>
</comment>
<dbReference type="InterPro" id="IPR018028">
    <property type="entry name" value="Catalase"/>
</dbReference>
<dbReference type="EMBL" id="JBHUDE010000017">
    <property type="protein sequence ID" value="MFD1606893.1"/>
    <property type="molecule type" value="Genomic_DNA"/>
</dbReference>
<comment type="catalytic activity">
    <reaction evidence="10">
        <text>2 H2O2 = O2 + 2 H2O</text>
        <dbReference type="Rhea" id="RHEA:20309"/>
        <dbReference type="ChEBI" id="CHEBI:15377"/>
        <dbReference type="ChEBI" id="CHEBI:15379"/>
        <dbReference type="ChEBI" id="CHEBI:16240"/>
        <dbReference type="EC" id="1.11.1.6"/>
    </reaction>
</comment>
<evidence type="ECO:0000256" key="2">
    <source>
        <dbReference type="ARBA" id="ARBA00010660"/>
    </source>
</evidence>
<evidence type="ECO:0000256" key="10">
    <source>
        <dbReference type="PIRNR" id="PIRNR038927"/>
    </source>
</evidence>
<reference evidence="14" key="1">
    <citation type="journal article" date="2019" name="Int. J. Syst. Evol. Microbiol.">
        <title>The Global Catalogue of Microorganisms (GCM) 10K type strain sequencing project: providing services to taxonomists for standard genome sequencing and annotation.</title>
        <authorList>
            <consortium name="The Broad Institute Genomics Platform"/>
            <consortium name="The Broad Institute Genome Sequencing Center for Infectious Disease"/>
            <person name="Wu L."/>
            <person name="Ma J."/>
        </authorList>
    </citation>
    <scope>NUCLEOTIDE SEQUENCE [LARGE SCALE GENOMIC DNA]</scope>
    <source>
        <strain evidence="14">CGMCC 1.12376</strain>
    </source>
</reference>
<dbReference type="CDD" id="cd03132">
    <property type="entry name" value="GATase1_catalase"/>
    <property type="match status" value="1"/>
</dbReference>
<keyword evidence="14" id="KW-1185">Reference proteome</keyword>
<gene>
    <name evidence="13" type="ORF">ACFSBH_04425</name>
</gene>
<dbReference type="InterPro" id="IPR041399">
    <property type="entry name" value="Catalase_large_C"/>
</dbReference>
<dbReference type="Pfam" id="PF18011">
    <property type="entry name" value="Catalase_C"/>
    <property type="match status" value="1"/>
</dbReference>
<dbReference type="RefSeq" id="WP_379596221.1">
    <property type="nucleotide sequence ID" value="NZ_JBHUDE010000017.1"/>
</dbReference>
<dbReference type="GO" id="GO:0004096">
    <property type="term" value="F:catalase activity"/>
    <property type="evidence" value="ECO:0007669"/>
    <property type="project" value="UniProtKB-EC"/>
</dbReference>
<evidence type="ECO:0000256" key="7">
    <source>
        <dbReference type="ARBA" id="ARBA00023002"/>
    </source>
</evidence>
<dbReference type="InterPro" id="IPR020835">
    <property type="entry name" value="Catalase_sf"/>
</dbReference>
<dbReference type="PROSITE" id="PS51402">
    <property type="entry name" value="CATALASE_3"/>
    <property type="match status" value="1"/>
</dbReference>